<feature type="DNA-binding region" description="HMG box" evidence="3">
    <location>
        <begin position="158"/>
        <end position="239"/>
    </location>
</feature>
<feature type="region of interest" description="Disordered" evidence="4">
    <location>
        <begin position="241"/>
        <end position="275"/>
    </location>
</feature>
<dbReference type="InterPro" id="IPR009071">
    <property type="entry name" value="HMG_box_dom"/>
</dbReference>
<dbReference type="SMART" id="SM00398">
    <property type="entry name" value="HMG"/>
    <property type="match status" value="1"/>
</dbReference>
<feature type="compositionally biased region" description="Polar residues" evidence="4">
    <location>
        <begin position="56"/>
        <end position="67"/>
    </location>
</feature>
<evidence type="ECO:0000256" key="3">
    <source>
        <dbReference type="PROSITE-ProRule" id="PRU00267"/>
    </source>
</evidence>
<feature type="compositionally biased region" description="Low complexity" evidence="4">
    <location>
        <begin position="108"/>
        <end position="140"/>
    </location>
</feature>
<proteinExistence type="predicted"/>
<accession>A0A9Q5N9Z5</accession>
<gene>
    <name evidence="6" type="ORF">A7U60_g7011</name>
</gene>
<evidence type="ECO:0000259" key="5">
    <source>
        <dbReference type="PROSITE" id="PS50118"/>
    </source>
</evidence>
<dbReference type="InterPro" id="IPR051356">
    <property type="entry name" value="SOX/SOX-like_TF"/>
</dbReference>
<dbReference type="EMBL" id="LNZH02000206">
    <property type="protein sequence ID" value="OCB85879.1"/>
    <property type="molecule type" value="Genomic_DNA"/>
</dbReference>
<dbReference type="Proteomes" id="UP000757232">
    <property type="component" value="Unassembled WGS sequence"/>
</dbReference>
<keyword evidence="7" id="KW-1185">Reference proteome</keyword>
<feature type="region of interest" description="Disordered" evidence="4">
    <location>
        <begin position="685"/>
        <end position="709"/>
    </location>
</feature>
<dbReference type="PANTHER" id="PTHR45789:SF2">
    <property type="entry name" value="FI18025P1"/>
    <property type="match status" value="1"/>
</dbReference>
<feature type="region of interest" description="Disordered" evidence="4">
    <location>
        <begin position="55"/>
        <end position="76"/>
    </location>
</feature>
<dbReference type="GO" id="GO:0005634">
    <property type="term" value="C:nucleus"/>
    <property type="evidence" value="ECO:0007669"/>
    <property type="project" value="UniProtKB-UniRule"/>
</dbReference>
<dbReference type="PANTHER" id="PTHR45789">
    <property type="entry name" value="FI18025P1"/>
    <property type="match status" value="1"/>
</dbReference>
<dbReference type="GO" id="GO:0000978">
    <property type="term" value="F:RNA polymerase II cis-regulatory region sequence-specific DNA binding"/>
    <property type="evidence" value="ECO:0007669"/>
    <property type="project" value="TreeGrafter"/>
</dbReference>
<dbReference type="GO" id="GO:0000981">
    <property type="term" value="F:DNA-binding transcription factor activity, RNA polymerase II-specific"/>
    <property type="evidence" value="ECO:0007669"/>
    <property type="project" value="TreeGrafter"/>
</dbReference>
<protein>
    <recommendedName>
        <fullName evidence="5">HMG box domain-containing protein</fullName>
    </recommendedName>
</protein>
<dbReference type="Gene3D" id="1.10.30.10">
    <property type="entry name" value="High mobility group box domain"/>
    <property type="match status" value="1"/>
</dbReference>
<feature type="compositionally biased region" description="Low complexity" evidence="4">
    <location>
        <begin position="336"/>
        <end position="359"/>
    </location>
</feature>
<feature type="region of interest" description="Disordered" evidence="4">
    <location>
        <begin position="507"/>
        <end position="530"/>
    </location>
</feature>
<feature type="compositionally biased region" description="Polar residues" evidence="4">
    <location>
        <begin position="611"/>
        <end position="633"/>
    </location>
</feature>
<reference evidence="6" key="1">
    <citation type="submission" date="2016-06" db="EMBL/GenBank/DDBJ databases">
        <title>Draft Genome sequence of the fungus Inonotus baumii.</title>
        <authorList>
            <person name="Zhu H."/>
            <person name="Lin W."/>
        </authorList>
    </citation>
    <scope>NUCLEOTIDE SEQUENCE</scope>
    <source>
        <strain evidence="6">821</strain>
    </source>
</reference>
<feature type="region of interest" description="Disordered" evidence="4">
    <location>
        <begin position="336"/>
        <end position="379"/>
    </location>
</feature>
<name>A0A9Q5N9Z5_SANBA</name>
<sequence length="833" mass="88335">MDKPLIIINELADKGIIIVMPVIRYTNEVEVQGWEPALDGGVDASLEAVAVELPSNFGTDSTTTPSRRQVPPTRARAATCPDIHNFTFMPRQGPKASIPQNNSAMTESGAPGLSPSTSSSSSFSSSRNAAAAGRSGSRPRSSTERKIARKLAENANYVPRPKNSFILFRTEFVAQRTNGGTQNSSGSKSDTDDDDDANQSLSKQASAVWNKMTGEEKKPYVERAKLEKAAHEAKYPHYRYKPVRHNSARKNGPLPPAGRSGLSPFHGPSLSLPRENSEPLAAQAMNTNNDGSPQIMEVDGQYAAVYQSSSAVAEMSAPAPRRFSLSSSASASSSLANALESRSPTPGSTNGSGLSLSSVPPVPTLTFNMQPGPSRVSGLPPIPRSPSAPVFDRHVVRQLLQTHQHQHLVPPTLGTSRSQYPAFSNPFSAGSNFAAAARRASPSIGNVTSPVSSAAESDVAVPTPENMEPDYFHDFVRCDSDKTTAGPTSSFSPTLFTNQRLFTNNETYNEKSNDNNGDTHSSSNSNSNNISTMRITAMTTHYEMDEMDIDMRALLNLSPVPEVPELASGGNVSSVQRPFEAIAALWVQNQQLQLQAQQQQHRQPANEEDTIVSQNQSQGQEEMQTQTPVQAQVSPPKCLNDTITPYSSSVSFSQSEAPSTVATSSASASGQPEVGLDTYALAVSGTNSDSDTSINNNTSSTGTSSNSSVTGSDFDYFSSCVSSSTSTSGASRLEDDLFRLDLDFIRPTSSASASSAAARFGCALDGSSTLSGLADEDVFGSYNYNLSNGDSAIVGDMFGYGFGYDRERGLHGGLALGAGAGSIGFGYGLEYGL</sequence>
<dbReference type="OrthoDB" id="6247875at2759"/>
<organism evidence="6 7">
    <name type="scientific">Sanghuangporus baumii</name>
    <name type="common">Phellinus baumii</name>
    <dbReference type="NCBI Taxonomy" id="108892"/>
    <lineage>
        <taxon>Eukaryota</taxon>
        <taxon>Fungi</taxon>
        <taxon>Dikarya</taxon>
        <taxon>Basidiomycota</taxon>
        <taxon>Agaricomycotina</taxon>
        <taxon>Agaricomycetes</taxon>
        <taxon>Hymenochaetales</taxon>
        <taxon>Hymenochaetaceae</taxon>
        <taxon>Sanghuangporus</taxon>
    </lineage>
</organism>
<keyword evidence="2 3" id="KW-0539">Nucleus</keyword>
<evidence type="ECO:0000256" key="2">
    <source>
        <dbReference type="ARBA" id="ARBA00023242"/>
    </source>
</evidence>
<dbReference type="Pfam" id="PF00505">
    <property type="entry name" value="HMG_box"/>
    <property type="match status" value="1"/>
</dbReference>
<comment type="caution">
    <text evidence="6">The sequence shown here is derived from an EMBL/GenBank/DDBJ whole genome shotgun (WGS) entry which is preliminary data.</text>
</comment>
<evidence type="ECO:0000313" key="7">
    <source>
        <dbReference type="Proteomes" id="UP000757232"/>
    </source>
</evidence>
<feature type="region of interest" description="Disordered" evidence="4">
    <location>
        <begin position="88"/>
        <end position="146"/>
    </location>
</feature>
<evidence type="ECO:0000256" key="1">
    <source>
        <dbReference type="ARBA" id="ARBA00023125"/>
    </source>
</evidence>
<keyword evidence="1 3" id="KW-0238">DNA-binding</keyword>
<feature type="compositionally biased region" description="Low complexity" evidence="4">
    <location>
        <begin position="514"/>
        <end position="530"/>
    </location>
</feature>
<feature type="region of interest" description="Disordered" evidence="4">
    <location>
        <begin position="597"/>
        <end position="640"/>
    </location>
</feature>
<dbReference type="SUPFAM" id="SSF47095">
    <property type="entry name" value="HMG-box"/>
    <property type="match status" value="1"/>
</dbReference>
<feature type="domain" description="HMG box" evidence="5">
    <location>
        <begin position="158"/>
        <end position="239"/>
    </location>
</feature>
<evidence type="ECO:0000256" key="4">
    <source>
        <dbReference type="SAM" id="MobiDB-lite"/>
    </source>
</evidence>
<evidence type="ECO:0000313" key="6">
    <source>
        <dbReference type="EMBL" id="OCB85879.1"/>
    </source>
</evidence>
<dbReference type="PROSITE" id="PS50118">
    <property type="entry name" value="HMG_BOX_2"/>
    <property type="match status" value="1"/>
</dbReference>
<dbReference type="CDD" id="cd01389">
    <property type="entry name" value="HMG-box_ROX1-like"/>
    <property type="match status" value="1"/>
</dbReference>
<dbReference type="InterPro" id="IPR036910">
    <property type="entry name" value="HMG_box_dom_sf"/>
</dbReference>
<dbReference type="AlphaFoldDB" id="A0A9Q5N9Z5"/>
<feature type="region of interest" description="Disordered" evidence="4">
    <location>
        <begin position="177"/>
        <end position="211"/>
    </location>
</feature>